<dbReference type="Proteomes" id="UP001146120">
    <property type="component" value="Unassembled WGS sequence"/>
</dbReference>
<sequence>MANVMLTSDTAKDPNKPFKLRVEDVCTKFDALVSECLLLVQSEEQFPDGSVQTAVEDQVIAKLEQFNSVCDELYKEILRRKEKLLNLMEKSPKNVDLHRQIQTAGNMVQVIGDFRHFLETGNAKPEGPKA</sequence>
<reference evidence="1" key="2">
    <citation type="journal article" date="2023" name="Microbiol Resour">
        <title>Decontamination and Annotation of the Draft Genome Sequence of the Oomycete Lagenidium giganteum ARSEF 373.</title>
        <authorList>
            <person name="Morgan W.R."/>
            <person name="Tartar A."/>
        </authorList>
    </citation>
    <scope>NUCLEOTIDE SEQUENCE</scope>
    <source>
        <strain evidence="1">ARSEF 373</strain>
    </source>
</reference>
<proteinExistence type="predicted"/>
<dbReference type="EMBL" id="DAKRPA010000022">
    <property type="protein sequence ID" value="DBA03203.1"/>
    <property type="molecule type" value="Genomic_DNA"/>
</dbReference>
<organism evidence="1 2">
    <name type="scientific">Lagenidium giganteum</name>
    <dbReference type="NCBI Taxonomy" id="4803"/>
    <lineage>
        <taxon>Eukaryota</taxon>
        <taxon>Sar</taxon>
        <taxon>Stramenopiles</taxon>
        <taxon>Oomycota</taxon>
        <taxon>Peronosporomycetes</taxon>
        <taxon>Pythiales</taxon>
        <taxon>Pythiaceae</taxon>
    </lineage>
</organism>
<evidence type="ECO:0000313" key="2">
    <source>
        <dbReference type="Proteomes" id="UP001146120"/>
    </source>
</evidence>
<protein>
    <submittedName>
        <fullName evidence="1">Uncharacterized protein</fullName>
    </submittedName>
</protein>
<gene>
    <name evidence="1" type="ORF">N0F65_003923</name>
</gene>
<accession>A0AAV2Z8C1</accession>
<name>A0AAV2Z8C1_9STRA</name>
<keyword evidence="2" id="KW-1185">Reference proteome</keyword>
<reference evidence="1" key="1">
    <citation type="submission" date="2022-11" db="EMBL/GenBank/DDBJ databases">
        <authorList>
            <person name="Morgan W.R."/>
            <person name="Tartar A."/>
        </authorList>
    </citation>
    <scope>NUCLEOTIDE SEQUENCE</scope>
    <source>
        <strain evidence="1">ARSEF 373</strain>
    </source>
</reference>
<dbReference type="AlphaFoldDB" id="A0AAV2Z8C1"/>
<evidence type="ECO:0000313" key="1">
    <source>
        <dbReference type="EMBL" id="DBA03203.1"/>
    </source>
</evidence>
<comment type="caution">
    <text evidence="1">The sequence shown here is derived from an EMBL/GenBank/DDBJ whole genome shotgun (WGS) entry which is preliminary data.</text>
</comment>